<protein>
    <submittedName>
        <fullName evidence="2">Transporter</fullName>
    </submittedName>
</protein>
<accession>A0A6B3R924</accession>
<dbReference type="Proteomes" id="UP000478505">
    <property type="component" value="Unassembled WGS sequence"/>
</dbReference>
<gene>
    <name evidence="2" type="ORF">G3567_07830</name>
</gene>
<dbReference type="Pfam" id="PF13557">
    <property type="entry name" value="Phenol_MetA_deg"/>
    <property type="match status" value="1"/>
</dbReference>
<name>A0A6B3R924_9FLAO</name>
<reference evidence="2 3" key="1">
    <citation type="submission" date="2020-02" db="EMBL/GenBank/DDBJ databases">
        <title>Flavobacteriaceae Psychroflexus bacterium YR1-1, complete genome.</title>
        <authorList>
            <person name="Li Y."/>
            <person name="Wu S."/>
        </authorList>
    </citation>
    <scope>NUCLEOTIDE SEQUENCE [LARGE SCALE GENOMIC DNA]</scope>
    <source>
        <strain evidence="2 3">YR1-1</strain>
    </source>
</reference>
<dbReference type="RefSeq" id="WP_164004783.1">
    <property type="nucleotide sequence ID" value="NZ_JAAIKD010000004.1"/>
</dbReference>
<dbReference type="AlphaFoldDB" id="A0A6B3R924"/>
<evidence type="ECO:0000313" key="2">
    <source>
        <dbReference type="EMBL" id="NEV94054.1"/>
    </source>
</evidence>
<keyword evidence="1" id="KW-0732">Signal</keyword>
<feature type="chain" id="PRO_5025630696" evidence="1">
    <location>
        <begin position="21"/>
        <end position="296"/>
    </location>
</feature>
<sequence length="296" mass="33609">MKFRLTGLLLFAALVTQAQYTETINSNRPGESFGAYSVGTNVLQFETGIAYGEDDHAFTLIPDRTQVDYQYQVRYGLIVEQLELILDGTFVNAEESLLRGGTVTTGSYSNFQRNTFGAKYLLYDPFVKRDKEGPNLYSWKKENLLQWRDLIPAVSVYAGVNLLFGENPFKFTDEPSFSPKAALITQNNIGRNWVLVSNFIVDKPTTDFPTYAGIFTLTHTFYSRTGVFVEFQTYINDLYSDEILRGGLAYLVNKNLQVDVSGLINFKDTPERWRAGIGLSYRVDMHTDDYVIKDAN</sequence>
<proteinExistence type="predicted"/>
<keyword evidence="3" id="KW-1185">Reference proteome</keyword>
<dbReference type="InterPro" id="IPR025737">
    <property type="entry name" value="FApF"/>
</dbReference>
<evidence type="ECO:0000256" key="1">
    <source>
        <dbReference type="SAM" id="SignalP"/>
    </source>
</evidence>
<dbReference type="EMBL" id="JAAIKD010000004">
    <property type="protein sequence ID" value="NEV94054.1"/>
    <property type="molecule type" value="Genomic_DNA"/>
</dbReference>
<evidence type="ECO:0000313" key="3">
    <source>
        <dbReference type="Proteomes" id="UP000478505"/>
    </source>
</evidence>
<comment type="caution">
    <text evidence="2">The sequence shown here is derived from an EMBL/GenBank/DDBJ whole genome shotgun (WGS) entry which is preliminary data.</text>
</comment>
<feature type="signal peptide" evidence="1">
    <location>
        <begin position="1"/>
        <end position="20"/>
    </location>
</feature>
<organism evidence="2 3">
    <name type="scientific">Psychroflexus aurantiacus</name>
    <dbReference type="NCBI Taxonomy" id="2709310"/>
    <lineage>
        <taxon>Bacteria</taxon>
        <taxon>Pseudomonadati</taxon>
        <taxon>Bacteroidota</taxon>
        <taxon>Flavobacteriia</taxon>
        <taxon>Flavobacteriales</taxon>
        <taxon>Flavobacteriaceae</taxon>
        <taxon>Psychroflexus</taxon>
    </lineage>
</organism>